<sequence>MNCSYHIENQVSLICIAPHNCQFSRKLCVEWQHEQGVDMQQHTVPIRKFQQMVTNKLQESSLKQTPELTTMLNSTQKIKQFWDDLAEYIKMIQTKETSYLEIMNKNLNPTQLSNTELEQLVQISTGKTLEDWNNEKNNYLKKLETTKNQLEIETQAFL</sequence>
<name>A0A8S1YLJ4_PAROT</name>
<organism evidence="2 3">
    <name type="scientific">Paramecium octaurelia</name>
    <dbReference type="NCBI Taxonomy" id="43137"/>
    <lineage>
        <taxon>Eukaryota</taxon>
        <taxon>Sar</taxon>
        <taxon>Alveolata</taxon>
        <taxon>Ciliophora</taxon>
        <taxon>Intramacronucleata</taxon>
        <taxon>Oligohymenophorea</taxon>
        <taxon>Peniculida</taxon>
        <taxon>Parameciidae</taxon>
        <taxon>Paramecium</taxon>
    </lineage>
</organism>
<evidence type="ECO:0000256" key="1">
    <source>
        <dbReference type="SAM" id="Coils"/>
    </source>
</evidence>
<dbReference type="Proteomes" id="UP000683925">
    <property type="component" value="Unassembled WGS sequence"/>
</dbReference>
<protein>
    <submittedName>
        <fullName evidence="2">Uncharacterized protein</fullName>
    </submittedName>
</protein>
<accession>A0A8S1YLJ4</accession>
<feature type="coiled-coil region" evidence="1">
    <location>
        <begin position="129"/>
        <end position="156"/>
    </location>
</feature>
<evidence type="ECO:0000313" key="2">
    <source>
        <dbReference type="EMBL" id="CAD8214690.1"/>
    </source>
</evidence>
<evidence type="ECO:0000313" key="3">
    <source>
        <dbReference type="Proteomes" id="UP000683925"/>
    </source>
</evidence>
<keyword evidence="1" id="KW-0175">Coiled coil</keyword>
<gene>
    <name evidence="2" type="ORF">POCTA_138.1.T1860015</name>
</gene>
<reference evidence="2" key="1">
    <citation type="submission" date="2021-01" db="EMBL/GenBank/DDBJ databases">
        <authorList>
            <consortium name="Genoscope - CEA"/>
            <person name="William W."/>
        </authorList>
    </citation>
    <scope>NUCLEOTIDE SEQUENCE</scope>
</reference>
<dbReference type="EMBL" id="CAJJDP010000190">
    <property type="protein sequence ID" value="CAD8214690.1"/>
    <property type="molecule type" value="Genomic_DNA"/>
</dbReference>
<keyword evidence="3" id="KW-1185">Reference proteome</keyword>
<proteinExistence type="predicted"/>
<dbReference type="AlphaFoldDB" id="A0A8S1YLJ4"/>
<comment type="caution">
    <text evidence="2">The sequence shown here is derived from an EMBL/GenBank/DDBJ whole genome shotgun (WGS) entry which is preliminary data.</text>
</comment>